<evidence type="ECO:0000313" key="1">
    <source>
        <dbReference type="EMBL" id="CCX33806.1"/>
    </source>
</evidence>
<accession>U4LNV2</accession>
<evidence type="ECO:0000313" key="2">
    <source>
        <dbReference type="Proteomes" id="UP000018144"/>
    </source>
</evidence>
<dbReference type="EMBL" id="HF936249">
    <property type="protein sequence ID" value="CCX33806.1"/>
    <property type="molecule type" value="Genomic_DNA"/>
</dbReference>
<gene>
    <name evidence="1" type="ORF">PCON_02048</name>
</gene>
<dbReference type="AlphaFoldDB" id="U4LNV2"/>
<protein>
    <submittedName>
        <fullName evidence="1">Uncharacterized protein</fullName>
    </submittedName>
</protein>
<dbReference type="Proteomes" id="UP000018144">
    <property type="component" value="Unassembled WGS sequence"/>
</dbReference>
<reference evidence="1 2" key="1">
    <citation type="journal article" date="2013" name="PLoS Genet.">
        <title>The genome and development-dependent transcriptomes of Pyronema confluens: a window into fungal evolution.</title>
        <authorList>
            <person name="Traeger S."/>
            <person name="Altegoer F."/>
            <person name="Freitag M."/>
            <person name="Gabaldon T."/>
            <person name="Kempken F."/>
            <person name="Kumar A."/>
            <person name="Marcet-Houben M."/>
            <person name="Poggeler S."/>
            <person name="Stajich J.E."/>
            <person name="Nowrousian M."/>
        </authorList>
    </citation>
    <scope>NUCLEOTIDE SEQUENCE [LARGE SCALE GENOMIC DNA]</scope>
    <source>
        <strain evidence="2">CBS 100304</strain>
        <tissue evidence="1">Vegetative mycelium</tissue>
    </source>
</reference>
<organism evidence="1 2">
    <name type="scientific">Pyronema omphalodes (strain CBS 100304)</name>
    <name type="common">Pyronema confluens</name>
    <dbReference type="NCBI Taxonomy" id="1076935"/>
    <lineage>
        <taxon>Eukaryota</taxon>
        <taxon>Fungi</taxon>
        <taxon>Dikarya</taxon>
        <taxon>Ascomycota</taxon>
        <taxon>Pezizomycotina</taxon>
        <taxon>Pezizomycetes</taxon>
        <taxon>Pezizales</taxon>
        <taxon>Pyronemataceae</taxon>
        <taxon>Pyronema</taxon>
    </lineage>
</organism>
<keyword evidence="2" id="KW-1185">Reference proteome</keyword>
<name>U4LNV2_PYROM</name>
<proteinExistence type="predicted"/>
<sequence length="128" mass="15078">MADVTIHCSAIHFLAVGACAQDLLDHVRECITHYPHTIEQENVHESNGPGNAVLKILYNELFRTLEQLPCDKHKLKDDYLDFTEMKYFQYFDGLKRTWDLKDGSVIDEWEEDEESEKLTFVDLIERWD</sequence>